<sequence length="373" mass="41553">MKTYGMAKPYITNAEIAAVGQVLKSGVLSLGPVHLEFEKQFAKRVGTKYAVAVSSGTAGLHVAMLAAGVGPGDEVITSPFSFIASSNAVLYVGAKPVFVDIDPLTYNLDPRNVEHAITKKTKAILVVHIFGQATDMAPIMKIARKYKLKIIEDACESFGAINRGRQVGTFGIASVFAFYPNKQMTTGEGGMICTNSKKIYELCKSLSNQGRSPNMQWLDHVRLGYNYRLDEMSAAVGLEQLKKIDFLLREREKIASLYTKYLSQYPQLVQTPRTGPHNTHTWQVYVVKILKRSVNRDKLIAKLARRGISSKPYLPSIHMFSFYRKKFGFRPGDFPISEDLSKYSLALPFYLGLQEQDVAHIARQLINSITETL</sequence>
<dbReference type="GO" id="GO:0008483">
    <property type="term" value="F:transaminase activity"/>
    <property type="evidence" value="ECO:0007669"/>
    <property type="project" value="TreeGrafter"/>
</dbReference>
<evidence type="ECO:0000256" key="1">
    <source>
        <dbReference type="PIRSR" id="PIRSR000390-1"/>
    </source>
</evidence>
<dbReference type="PIRSF" id="PIRSF000390">
    <property type="entry name" value="PLP_StrS"/>
    <property type="match status" value="1"/>
</dbReference>
<name>A0A1F5NYF6_9BACT</name>
<organism evidence="4 5">
    <name type="scientific">Candidatus Doudnabacteria bacterium RIFCSPHIGHO2_01_FULL_49_9</name>
    <dbReference type="NCBI Taxonomy" id="1817827"/>
    <lineage>
        <taxon>Bacteria</taxon>
        <taxon>Candidatus Doudnaibacteriota</taxon>
    </lineage>
</organism>
<dbReference type="InterPro" id="IPR015422">
    <property type="entry name" value="PyrdxlP-dep_Trfase_small"/>
</dbReference>
<keyword evidence="2 3" id="KW-0663">Pyridoxal phosphate</keyword>
<gene>
    <name evidence="4" type="ORF">A2846_03335</name>
</gene>
<reference evidence="4 5" key="1">
    <citation type="journal article" date="2016" name="Nat. Commun.">
        <title>Thousands of microbial genomes shed light on interconnected biogeochemical processes in an aquifer system.</title>
        <authorList>
            <person name="Anantharaman K."/>
            <person name="Brown C.T."/>
            <person name="Hug L.A."/>
            <person name="Sharon I."/>
            <person name="Castelle C.J."/>
            <person name="Probst A.J."/>
            <person name="Thomas B.C."/>
            <person name="Singh A."/>
            <person name="Wilkins M.J."/>
            <person name="Karaoz U."/>
            <person name="Brodie E.L."/>
            <person name="Williams K.H."/>
            <person name="Hubbard S.S."/>
            <person name="Banfield J.F."/>
        </authorList>
    </citation>
    <scope>NUCLEOTIDE SEQUENCE [LARGE SCALE GENOMIC DNA]</scope>
</reference>
<dbReference type="AlphaFoldDB" id="A0A1F5NYF6"/>
<proteinExistence type="inferred from homology"/>
<dbReference type="Proteomes" id="UP000176339">
    <property type="component" value="Unassembled WGS sequence"/>
</dbReference>
<protein>
    <recommendedName>
        <fullName evidence="6">Polysaccharide biosynthesis protein</fullName>
    </recommendedName>
</protein>
<comment type="similarity">
    <text evidence="3">Belongs to the DegT/DnrJ/EryC1 family.</text>
</comment>
<dbReference type="GO" id="GO:0030170">
    <property type="term" value="F:pyridoxal phosphate binding"/>
    <property type="evidence" value="ECO:0007669"/>
    <property type="project" value="TreeGrafter"/>
</dbReference>
<dbReference type="PANTHER" id="PTHR30244">
    <property type="entry name" value="TRANSAMINASE"/>
    <property type="match status" value="1"/>
</dbReference>
<dbReference type="Gene3D" id="3.90.1150.10">
    <property type="entry name" value="Aspartate Aminotransferase, domain 1"/>
    <property type="match status" value="1"/>
</dbReference>
<evidence type="ECO:0000256" key="2">
    <source>
        <dbReference type="PIRSR" id="PIRSR000390-2"/>
    </source>
</evidence>
<evidence type="ECO:0008006" key="6">
    <source>
        <dbReference type="Google" id="ProtNLM"/>
    </source>
</evidence>
<dbReference type="Pfam" id="PF01041">
    <property type="entry name" value="DegT_DnrJ_EryC1"/>
    <property type="match status" value="1"/>
</dbReference>
<accession>A0A1F5NYF6</accession>
<dbReference type="PANTHER" id="PTHR30244:SF39">
    <property type="entry name" value="BLR3650 PROTEIN"/>
    <property type="match status" value="1"/>
</dbReference>
<feature type="active site" description="Proton acceptor" evidence="1">
    <location>
        <position position="182"/>
    </location>
</feature>
<dbReference type="EMBL" id="MFEN01000066">
    <property type="protein sequence ID" value="OGE82664.1"/>
    <property type="molecule type" value="Genomic_DNA"/>
</dbReference>
<dbReference type="SUPFAM" id="SSF53383">
    <property type="entry name" value="PLP-dependent transferases"/>
    <property type="match status" value="1"/>
</dbReference>
<evidence type="ECO:0000256" key="3">
    <source>
        <dbReference type="RuleBase" id="RU004508"/>
    </source>
</evidence>
<dbReference type="GO" id="GO:0000271">
    <property type="term" value="P:polysaccharide biosynthetic process"/>
    <property type="evidence" value="ECO:0007669"/>
    <property type="project" value="TreeGrafter"/>
</dbReference>
<dbReference type="InterPro" id="IPR015421">
    <property type="entry name" value="PyrdxlP-dep_Trfase_major"/>
</dbReference>
<dbReference type="Gene3D" id="3.40.640.10">
    <property type="entry name" value="Type I PLP-dependent aspartate aminotransferase-like (Major domain)"/>
    <property type="match status" value="1"/>
</dbReference>
<dbReference type="InterPro" id="IPR015424">
    <property type="entry name" value="PyrdxlP-dep_Trfase"/>
</dbReference>
<comment type="caution">
    <text evidence="4">The sequence shown here is derived from an EMBL/GenBank/DDBJ whole genome shotgun (WGS) entry which is preliminary data.</text>
</comment>
<dbReference type="CDD" id="cd00616">
    <property type="entry name" value="AHBA_syn"/>
    <property type="match status" value="1"/>
</dbReference>
<feature type="modified residue" description="N6-(pyridoxal phosphate)lysine" evidence="2">
    <location>
        <position position="182"/>
    </location>
</feature>
<dbReference type="InterPro" id="IPR000653">
    <property type="entry name" value="DegT/StrS_aminotransferase"/>
</dbReference>
<evidence type="ECO:0000313" key="4">
    <source>
        <dbReference type="EMBL" id="OGE82664.1"/>
    </source>
</evidence>
<evidence type="ECO:0000313" key="5">
    <source>
        <dbReference type="Proteomes" id="UP000176339"/>
    </source>
</evidence>